<evidence type="ECO:0000256" key="1">
    <source>
        <dbReference type="SAM" id="MobiDB-lite"/>
    </source>
</evidence>
<keyword evidence="2" id="KW-1133">Transmembrane helix</keyword>
<feature type="region of interest" description="Disordered" evidence="1">
    <location>
        <begin position="439"/>
        <end position="463"/>
    </location>
</feature>
<dbReference type="InterPro" id="IPR006954">
    <property type="entry name" value="Mlt-10-like"/>
</dbReference>
<name>A0A1I7SX75_BURXY</name>
<dbReference type="EMBL" id="CAJFCV020000002">
    <property type="protein sequence ID" value="CAG9100232.1"/>
    <property type="molecule type" value="Genomic_DNA"/>
</dbReference>
<evidence type="ECO:0000256" key="2">
    <source>
        <dbReference type="SAM" id="Phobius"/>
    </source>
</evidence>
<dbReference type="OrthoDB" id="5857219at2759"/>
<keyword evidence="2" id="KW-0472">Membrane</keyword>
<keyword evidence="6" id="KW-1185">Reference proteome</keyword>
<dbReference type="PANTHER" id="PTHR21523:SF38">
    <property type="entry name" value="MLT-TEN (MLT-10) RELATED"/>
    <property type="match status" value="1"/>
</dbReference>
<evidence type="ECO:0000313" key="3">
    <source>
        <dbReference type="EMBL" id="CAD5216872.1"/>
    </source>
</evidence>
<dbReference type="WBParaSite" id="BXY_1765900.1">
    <property type="protein sequence ID" value="BXY_1765900.1"/>
    <property type="gene ID" value="BXY_1765900"/>
</dbReference>
<sequence>MFSLVTAGTAYRSESDFHPEYVNSFLHRASTFALFDSKASKVLPDLPRAESLRYKACKRVVKNVLDMAKCVVKLLDKRDILIESKVHDEDKLKDIKRNDECDGHDDNGDGSWLRAIFSMVYRSVMCKEKSTDAPTRTQFTRSRPVKIRRLLVFKNPTATRQAIPQQAKETRRRRKRVVNYRRIFNVSRVCDTPSSVKALRNVQKYFDQMNHVIRYTYNVRKENERFFKTANLTVSFKNKAPSGDSPYEQMQKTISEMENFDDKGVVSILSPKLFNVLRASPLDPDSKNYLSPNILSFQDDGVMPLPRLFQWSKYNCETQKWVELLLNMTGGEKLLEQHMAKFGEHMKFVDDTLYPRILEVQNVEKKVEKVHSLTTGEQKIHMEKFGFVEMNKDQLEMAYGKFGINPQDAPKVSNNTDFELERAIRQLAQMSPEELLEMSEEMEGGNHKDGRSKRQTGPPPRRPSIFDFRILNPFGLATRVGNPNLLGNYILSPYAFFAQIFAPYMLGVDVLSPRFMIATIFSPVVLVFRVLSPSAFRLMLFSPLMLIGWVLVPEAFLAKIFSPKLLETRVLSPESFSAIILSPGAGVARIASPNAMNVIVLSPSFFTYGLYSGNRYVLQVLSPGIVGIDAHPLFLPF</sequence>
<keyword evidence="2" id="KW-0812">Transmembrane</keyword>
<accession>A0A1I7SX75</accession>
<dbReference type="eggNOG" id="ENOG502SJZ3">
    <property type="taxonomic scope" value="Eukaryota"/>
</dbReference>
<proteinExistence type="predicted"/>
<evidence type="ECO:0000313" key="6">
    <source>
        <dbReference type="Proteomes" id="UP000659654"/>
    </source>
</evidence>
<dbReference type="PANTHER" id="PTHR21523">
    <property type="match status" value="1"/>
</dbReference>
<dbReference type="Pfam" id="PF04870">
    <property type="entry name" value="Moulting_cycle"/>
    <property type="match status" value="1"/>
</dbReference>
<reference evidence="4" key="2">
    <citation type="submission" date="2020-08" db="EMBL/GenBank/DDBJ databases">
        <authorList>
            <person name="Kikuchi T."/>
        </authorList>
    </citation>
    <scope>NUCLEOTIDE SEQUENCE</scope>
    <source>
        <strain evidence="3">Ka4C1</strain>
    </source>
</reference>
<organism evidence="5 7">
    <name type="scientific">Bursaphelenchus xylophilus</name>
    <name type="common">Pinewood nematode worm</name>
    <name type="synonym">Aphelenchoides xylophilus</name>
    <dbReference type="NCBI Taxonomy" id="6326"/>
    <lineage>
        <taxon>Eukaryota</taxon>
        <taxon>Metazoa</taxon>
        <taxon>Ecdysozoa</taxon>
        <taxon>Nematoda</taxon>
        <taxon>Chromadorea</taxon>
        <taxon>Rhabditida</taxon>
        <taxon>Tylenchina</taxon>
        <taxon>Tylenchomorpha</taxon>
        <taxon>Aphelenchoidea</taxon>
        <taxon>Aphelenchoididae</taxon>
        <taxon>Bursaphelenchus</taxon>
    </lineage>
</organism>
<dbReference type="Proteomes" id="UP000659654">
    <property type="component" value="Unassembled WGS sequence"/>
</dbReference>
<feature type="transmembrane region" description="Helical" evidence="2">
    <location>
        <begin position="538"/>
        <end position="561"/>
    </location>
</feature>
<reference evidence="7" key="1">
    <citation type="submission" date="2016-11" db="UniProtKB">
        <authorList>
            <consortium name="WormBaseParasite"/>
        </authorList>
    </citation>
    <scope>IDENTIFICATION</scope>
</reference>
<dbReference type="Proteomes" id="UP000095284">
    <property type="component" value="Unplaced"/>
</dbReference>
<feature type="transmembrane region" description="Helical" evidence="2">
    <location>
        <begin position="515"/>
        <end position="532"/>
    </location>
</feature>
<dbReference type="EMBL" id="CAJFDI010000002">
    <property type="protein sequence ID" value="CAD5216872.1"/>
    <property type="molecule type" value="Genomic_DNA"/>
</dbReference>
<gene>
    <name evidence="3" type="ORF">BXYJ_LOCUS4752</name>
</gene>
<protein>
    <submittedName>
        <fullName evidence="3">(pine wood nematode) hypothetical protein</fullName>
    </submittedName>
</protein>
<dbReference type="Proteomes" id="UP000582659">
    <property type="component" value="Unassembled WGS sequence"/>
</dbReference>
<evidence type="ECO:0000313" key="4">
    <source>
        <dbReference type="EMBL" id="CAG9100232.1"/>
    </source>
</evidence>
<evidence type="ECO:0000313" key="7">
    <source>
        <dbReference type="WBParaSite" id="BXY_1765900.1"/>
    </source>
</evidence>
<evidence type="ECO:0000313" key="5">
    <source>
        <dbReference type="Proteomes" id="UP000095284"/>
    </source>
</evidence>
<dbReference type="AlphaFoldDB" id="A0A1I7SX75"/>